<feature type="non-terminal residue" evidence="1">
    <location>
        <position position="37"/>
    </location>
</feature>
<proteinExistence type="predicted"/>
<evidence type="ECO:0000313" key="1">
    <source>
        <dbReference type="EMBL" id="GAH14267.1"/>
    </source>
</evidence>
<organism evidence="1">
    <name type="scientific">marine sediment metagenome</name>
    <dbReference type="NCBI Taxonomy" id="412755"/>
    <lineage>
        <taxon>unclassified sequences</taxon>
        <taxon>metagenomes</taxon>
        <taxon>ecological metagenomes</taxon>
    </lineage>
</organism>
<comment type="caution">
    <text evidence="1">The sequence shown here is derived from an EMBL/GenBank/DDBJ whole genome shotgun (WGS) entry which is preliminary data.</text>
</comment>
<dbReference type="EMBL" id="BART01035415">
    <property type="protein sequence ID" value="GAH14267.1"/>
    <property type="molecule type" value="Genomic_DNA"/>
</dbReference>
<accession>X1D268</accession>
<protein>
    <submittedName>
        <fullName evidence="1">Uncharacterized protein</fullName>
    </submittedName>
</protein>
<name>X1D268_9ZZZZ</name>
<reference evidence="1" key="1">
    <citation type="journal article" date="2014" name="Front. Microbiol.">
        <title>High frequency of phylogenetically diverse reductive dehalogenase-homologous genes in deep subseafloor sedimentary metagenomes.</title>
        <authorList>
            <person name="Kawai M."/>
            <person name="Futagami T."/>
            <person name="Toyoda A."/>
            <person name="Takaki Y."/>
            <person name="Nishi S."/>
            <person name="Hori S."/>
            <person name="Arai W."/>
            <person name="Tsubouchi T."/>
            <person name="Morono Y."/>
            <person name="Uchiyama I."/>
            <person name="Ito T."/>
            <person name="Fujiyama A."/>
            <person name="Inagaki F."/>
            <person name="Takami H."/>
        </authorList>
    </citation>
    <scope>NUCLEOTIDE SEQUENCE</scope>
    <source>
        <strain evidence="1">Expedition CK06-06</strain>
    </source>
</reference>
<dbReference type="AlphaFoldDB" id="X1D268"/>
<gene>
    <name evidence="1" type="ORF">S01H4_60166</name>
</gene>
<sequence length="37" mass="4057">MLHAPRNQLPFQKLGTSDIDILSDILNSYADINIATG</sequence>